<dbReference type="PANTHER" id="PTHR36974">
    <property type="entry name" value="MEMBRANE PROTEIN-RELATED"/>
    <property type="match status" value="1"/>
</dbReference>
<reference evidence="2 3" key="1">
    <citation type="submission" date="2019-06" db="EMBL/GenBank/DDBJ databases">
        <title>Whole genome shotgun sequence of Flavobacterium flevense NBRC 14960.</title>
        <authorList>
            <person name="Hosoyama A."/>
            <person name="Uohara A."/>
            <person name="Ohji S."/>
            <person name="Ichikawa N."/>
        </authorList>
    </citation>
    <scope>NUCLEOTIDE SEQUENCE [LARGE SCALE GENOMIC DNA]</scope>
    <source>
        <strain evidence="2 3">NBRC 14960</strain>
    </source>
</reference>
<organism evidence="2 3">
    <name type="scientific">Flavobacterium flevense</name>
    <dbReference type="NCBI Taxonomy" id="983"/>
    <lineage>
        <taxon>Bacteria</taxon>
        <taxon>Pseudomonadati</taxon>
        <taxon>Bacteroidota</taxon>
        <taxon>Flavobacteriia</taxon>
        <taxon>Flavobacteriales</taxon>
        <taxon>Flavobacteriaceae</taxon>
        <taxon>Flavobacterium</taxon>
    </lineage>
</organism>
<keyword evidence="1" id="KW-0472">Membrane</keyword>
<comment type="caution">
    <text evidence="2">The sequence shown here is derived from an EMBL/GenBank/DDBJ whole genome shotgun (WGS) entry which is preliminary data.</text>
</comment>
<feature type="transmembrane region" description="Helical" evidence="1">
    <location>
        <begin position="56"/>
        <end position="76"/>
    </location>
</feature>
<evidence type="ECO:0000256" key="1">
    <source>
        <dbReference type="SAM" id="Phobius"/>
    </source>
</evidence>
<dbReference type="AlphaFoldDB" id="A0A4Y4ATW2"/>
<protein>
    <recommendedName>
        <fullName evidence="4">DoxX family protein</fullName>
    </recommendedName>
</protein>
<feature type="transmembrane region" description="Helical" evidence="1">
    <location>
        <begin position="88"/>
        <end position="105"/>
    </location>
</feature>
<accession>A0A4Y4ATW2</accession>
<dbReference type="Proteomes" id="UP000316775">
    <property type="component" value="Unassembled WGS sequence"/>
</dbReference>
<proteinExistence type="predicted"/>
<dbReference type="PANTHER" id="PTHR36974:SF1">
    <property type="entry name" value="DOXX FAMILY MEMBRANE PROTEIN"/>
    <property type="match status" value="1"/>
</dbReference>
<keyword evidence="1" id="KW-1133">Transmembrane helix</keyword>
<evidence type="ECO:0008006" key="4">
    <source>
        <dbReference type="Google" id="ProtNLM"/>
    </source>
</evidence>
<dbReference type="STRING" id="983.SAMN05443543_10175"/>
<dbReference type="EMBL" id="BJNP01000010">
    <property type="protein sequence ID" value="GEC71668.1"/>
    <property type="molecule type" value="Genomic_DNA"/>
</dbReference>
<name>A0A4Y4ATW2_9FLAO</name>
<keyword evidence="3" id="KW-1185">Reference proteome</keyword>
<evidence type="ECO:0000313" key="2">
    <source>
        <dbReference type="EMBL" id="GEC71668.1"/>
    </source>
</evidence>
<keyword evidence="1" id="KW-0812">Transmembrane</keyword>
<evidence type="ECO:0000313" key="3">
    <source>
        <dbReference type="Proteomes" id="UP000316775"/>
    </source>
</evidence>
<sequence>MILLYLATGCNHFVSPRMYLKIIPPYFPNPKLLNQLVGAAEIFLGLLLLFPSTKNYAAWGIIALLIAVFPANLFMLQNPKASFGIPKWILLLRLPFQIVLIWWAYQYTF</sequence>
<gene>
    <name evidence="2" type="ORF">FFL01_12070</name>
</gene>